<organism evidence="3 4">
    <name type="scientific">Sphingobacterium wenxiniae</name>
    <dbReference type="NCBI Taxonomy" id="683125"/>
    <lineage>
        <taxon>Bacteria</taxon>
        <taxon>Pseudomonadati</taxon>
        <taxon>Bacteroidota</taxon>
        <taxon>Sphingobacteriia</taxon>
        <taxon>Sphingobacteriales</taxon>
        <taxon>Sphingobacteriaceae</taxon>
        <taxon>Sphingobacterium</taxon>
    </lineage>
</organism>
<accession>A0A1I6QA99</accession>
<dbReference type="EMBL" id="FOZZ01000002">
    <property type="protein sequence ID" value="SFS49278.1"/>
    <property type="molecule type" value="Genomic_DNA"/>
</dbReference>
<gene>
    <name evidence="3" type="ORF">SAMN05660206_102218</name>
</gene>
<evidence type="ECO:0000313" key="3">
    <source>
        <dbReference type="EMBL" id="SFS49278.1"/>
    </source>
</evidence>
<dbReference type="AlphaFoldDB" id="A0A1I6QA99"/>
<evidence type="ECO:0000256" key="2">
    <source>
        <dbReference type="SAM" id="SignalP"/>
    </source>
</evidence>
<feature type="signal peptide" evidence="2">
    <location>
        <begin position="1"/>
        <end position="28"/>
    </location>
</feature>
<dbReference type="OrthoDB" id="712355at2"/>
<feature type="region of interest" description="Disordered" evidence="1">
    <location>
        <begin position="63"/>
        <end position="86"/>
    </location>
</feature>
<name>A0A1I6QA99_9SPHI</name>
<proteinExistence type="predicted"/>
<reference evidence="3 4" key="1">
    <citation type="submission" date="2016-10" db="EMBL/GenBank/DDBJ databases">
        <authorList>
            <person name="de Groot N.N."/>
        </authorList>
    </citation>
    <scope>NUCLEOTIDE SEQUENCE [LARGE SCALE GENOMIC DNA]</scope>
    <source>
        <strain evidence="3 4">DSM 22789</strain>
    </source>
</reference>
<keyword evidence="4" id="KW-1185">Reference proteome</keyword>
<dbReference type="Proteomes" id="UP000198785">
    <property type="component" value="Unassembled WGS sequence"/>
</dbReference>
<evidence type="ECO:0000313" key="4">
    <source>
        <dbReference type="Proteomes" id="UP000198785"/>
    </source>
</evidence>
<feature type="region of interest" description="Disordered" evidence="1">
    <location>
        <begin position="120"/>
        <end position="142"/>
    </location>
</feature>
<evidence type="ECO:0000256" key="1">
    <source>
        <dbReference type="SAM" id="MobiDB-lite"/>
    </source>
</evidence>
<feature type="chain" id="PRO_5011653750" evidence="2">
    <location>
        <begin position="29"/>
        <end position="142"/>
    </location>
</feature>
<keyword evidence="2" id="KW-0732">Signal</keyword>
<dbReference type="RefSeq" id="WP_093363768.1">
    <property type="nucleotide sequence ID" value="NZ_FOZZ01000002.1"/>
</dbReference>
<sequence>MLKKQIVKTTSLFTLILAFLAIGMNANASVMNREKGKDGDKEKTTKVVEPVKTLVTKTWYFKGGNPESPNDYTDNPLEAPPCEGPSRTICSIETTEDNGRPNFEEVIDGKSVGQHVEDAMNSLGTSTPLPPNSVVTAYRSEN</sequence>
<protein>
    <submittedName>
        <fullName evidence="3">Uncharacterized protein</fullName>
    </submittedName>
</protein>